<reference evidence="1 2" key="1">
    <citation type="journal article" date="2018" name="BMC Genomics">
        <title>Comparative genome analyses reveal sequence features reflecting distinct modes of host-adaptation between dicot and monocot powdery mildew.</title>
        <authorList>
            <person name="Wu Y."/>
            <person name="Ma X."/>
            <person name="Pan Z."/>
            <person name="Kale S.D."/>
            <person name="Song Y."/>
            <person name="King H."/>
            <person name="Zhang Q."/>
            <person name="Presley C."/>
            <person name="Deng X."/>
            <person name="Wei C.I."/>
            <person name="Xiao S."/>
        </authorList>
    </citation>
    <scope>NUCLEOTIDE SEQUENCE [LARGE SCALE GENOMIC DNA]</scope>
    <source>
        <strain evidence="1">UCSC1</strain>
    </source>
</reference>
<evidence type="ECO:0008006" key="3">
    <source>
        <dbReference type="Google" id="ProtNLM"/>
    </source>
</evidence>
<protein>
    <recommendedName>
        <fullName evidence="3">DUF659 domain-containing protein</fullName>
    </recommendedName>
</protein>
<proteinExistence type="predicted"/>
<dbReference type="AlphaFoldDB" id="A0A420HEB7"/>
<dbReference type="Proteomes" id="UP000285405">
    <property type="component" value="Unassembled WGS sequence"/>
</dbReference>
<evidence type="ECO:0000313" key="2">
    <source>
        <dbReference type="Proteomes" id="UP000285405"/>
    </source>
</evidence>
<dbReference type="OrthoDB" id="4347799at2759"/>
<comment type="caution">
    <text evidence="1">The sequence shown here is derived from an EMBL/GenBank/DDBJ whole genome shotgun (WGS) entry which is preliminary data.</text>
</comment>
<accession>A0A420HEB7</accession>
<dbReference type="EMBL" id="MCBR01020143">
    <property type="protein sequence ID" value="RKF55768.1"/>
    <property type="molecule type" value="Genomic_DNA"/>
</dbReference>
<evidence type="ECO:0000313" key="1">
    <source>
        <dbReference type="EMBL" id="RKF55768.1"/>
    </source>
</evidence>
<name>A0A420HEB7_9PEZI</name>
<feature type="non-terminal residue" evidence="1">
    <location>
        <position position="1"/>
    </location>
</feature>
<organism evidence="1 2">
    <name type="scientific">Golovinomyces cichoracearum</name>
    <dbReference type="NCBI Taxonomy" id="62708"/>
    <lineage>
        <taxon>Eukaryota</taxon>
        <taxon>Fungi</taxon>
        <taxon>Dikarya</taxon>
        <taxon>Ascomycota</taxon>
        <taxon>Pezizomycotina</taxon>
        <taxon>Leotiomycetes</taxon>
        <taxon>Erysiphales</taxon>
        <taxon>Erysiphaceae</taxon>
        <taxon>Golovinomyces</taxon>
    </lineage>
</organism>
<sequence>RVENVCFLVNNFPYYWSTKASGAIRATTEWTIFNLLQEAKAITQDQLWRWVSYSSDTCNLQRKVKGILSATVEAKHVLSASCDSHGLQLIFKDLLWPGID</sequence>
<gene>
    <name evidence="1" type="ORF">GcC1_201025</name>
</gene>